<reference evidence="3" key="1">
    <citation type="submission" date="2021-01" db="EMBL/GenBank/DDBJ databases">
        <authorList>
            <person name="Corre E."/>
            <person name="Pelletier E."/>
            <person name="Niang G."/>
            <person name="Scheremetjew M."/>
            <person name="Finn R."/>
            <person name="Kale V."/>
            <person name="Holt S."/>
            <person name="Cochrane G."/>
            <person name="Meng A."/>
            <person name="Brown T."/>
            <person name="Cohen L."/>
        </authorList>
    </citation>
    <scope>NUCLEOTIDE SEQUENCE</scope>
    <source>
        <strain evidence="3">CCMP 2712</strain>
    </source>
</reference>
<proteinExistence type="predicted"/>
<evidence type="ECO:0000256" key="2">
    <source>
        <dbReference type="SAM" id="SignalP"/>
    </source>
</evidence>
<name>A0A7S4LZH3_GUITH</name>
<keyword evidence="2" id="KW-0732">Signal</keyword>
<feature type="region of interest" description="Disordered" evidence="1">
    <location>
        <begin position="171"/>
        <end position="287"/>
    </location>
</feature>
<dbReference type="AlphaFoldDB" id="A0A7S4LZH3"/>
<dbReference type="PANTHER" id="PTHR24637:SF421">
    <property type="entry name" value="CUTICLE COLLAGEN DPY-2"/>
    <property type="match status" value="1"/>
</dbReference>
<feature type="compositionally biased region" description="Low complexity" evidence="1">
    <location>
        <begin position="236"/>
        <end position="245"/>
    </location>
</feature>
<gene>
    <name evidence="3" type="ORF">GTHE00462_LOCUS40</name>
</gene>
<sequence>MRSRSWYSRLALLAVTPLLVVLALALSSPQREEPSELTTYVLPNKYDQSVEKMQEELQRDSLLPAGVIGAAHHVLSSIGGRLATLLTGLGSTEEQREVKKISVGKLDHLLDEVEDGTISVQEVKARLDYLKESEKSIRAQTTELMAKLHQRLVELAQQNDELEQRIDKIAHLRGPQGPPGVPGLPGPDGISYMPGPRGESGPEGPQGMPGRNGEPGPRGPRGDMGELGPPGPPGPQGIRGPQGAIGIPGAGGHEGPPGPPGAEGVIGLPGPPGPPGGPGARGVDGVS</sequence>
<evidence type="ECO:0000313" key="3">
    <source>
        <dbReference type="EMBL" id="CAE2190729.1"/>
    </source>
</evidence>
<feature type="signal peptide" evidence="2">
    <location>
        <begin position="1"/>
        <end position="25"/>
    </location>
</feature>
<organism evidence="3">
    <name type="scientific">Guillardia theta</name>
    <name type="common">Cryptophyte</name>
    <name type="synonym">Cryptomonas phi</name>
    <dbReference type="NCBI Taxonomy" id="55529"/>
    <lineage>
        <taxon>Eukaryota</taxon>
        <taxon>Cryptophyceae</taxon>
        <taxon>Pyrenomonadales</taxon>
        <taxon>Geminigeraceae</taxon>
        <taxon>Guillardia</taxon>
    </lineage>
</organism>
<dbReference type="PANTHER" id="PTHR24637">
    <property type="entry name" value="COLLAGEN"/>
    <property type="match status" value="1"/>
</dbReference>
<dbReference type="InterPro" id="IPR008160">
    <property type="entry name" value="Collagen"/>
</dbReference>
<feature type="chain" id="PRO_5031387959" evidence="2">
    <location>
        <begin position="26"/>
        <end position="287"/>
    </location>
</feature>
<feature type="compositionally biased region" description="Gly residues" evidence="1">
    <location>
        <begin position="278"/>
        <end position="287"/>
    </location>
</feature>
<dbReference type="Pfam" id="PF01391">
    <property type="entry name" value="Collagen"/>
    <property type="match status" value="1"/>
</dbReference>
<feature type="compositionally biased region" description="Gly residues" evidence="1">
    <location>
        <begin position="246"/>
        <end position="255"/>
    </location>
</feature>
<protein>
    <submittedName>
        <fullName evidence="3">Uncharacterized protein</fullName>
    </submittedName>
</protein>
<accession>A0A7S4LZH3</accession>
<feature type="compositionally biased region" description="Low complexity" evidence="1">
    <location>
        <begin position="194"/>
        <end position="215"/>
    </location>
</feature>
<evidence type="ECO:0000256" key="1">
    <source>
        <dbReference type="SAM" id="MobiDB-lite"/>
    </source>
</evidence>
<dbReference type="EMBL" id="HBKN01000045">
    <property type="protein sequence ID" value="CAE2190729.1"/>
    <property type="molecule type" value="Transcribed_RNA"/>
</dbReference>
<feature type="compositionally biased region" description="Pro residues" evidence="1">
    <location>
        <begin position="176"/>
        <end position="185"/>
    </location>
</feature>